<dbReference type="InterPro" id="IPR015345">
    <property type="entry name" value="Cytokinin_DH_FAD/cytokin-bd"/>
</dbReference>
<gene>
    <name evidence="7" type="ORF">SAMN05661093_00401</name>
</gene>
<comment type="similarity">
    <text evidence="2">Belongs to the oxygen-dependent FAD-linked oxidoreductase family.</text>
</comment>
<evidence type="ECO:0000256" key="5">
    <source>
        <dbReference type="ARBA" id="ARBA00023002"/>
    </source>
</evidence>
<dbReference type="InterPro" id="IPR016164">
    <property type="entry name" value="FAD-linked_Oxase-like_C"/>
</dbReference>
<dbReference type="InterPro" id="IPR050432">
    <property type="entry name" value="FAD-linked_Oxidoreductases_BP"/>
</dbReference>
<dbReference type="PANTHER" id="PTHR13878:SF53">
    <property type="entry name" value="CYTOKININ DEHYDROGENASE 6"/>
    <property type="match status" value="1"/>
</dbReference>
<evidence type="ECO:0000256" key="3">
    <source>
        <dbReference type="ARBA" id="ARBA00022630"/>
    </source>
</evidence>
<dbReference type="PROSITE" id="PS51387">
    <property type="entry name" value="FAD_PCMH"/>
    <property type="match status" value="1"/>
</dbReference>
<dbReference type="GO" id="GO:0019139">
    <property type="term" value="F:cytokinin dehydrogenase activity"/>
    <property type="evidence" value="ECO:0007669"/>
    <property type="project" value="InterPro"/>
</dbReference>
<dbReference type="PANTHER" id="PTHR13878">
    <property type="entry name" value="GULONOLACTONE OXIDASE"/>
    <property type="match status" value="1"/>
</dbReference>
<dbReference type="InterPro" id="IPR006093">
    <property type="entry name" value="Oxy_OxRdtase_FAD_BS"/>
</dbReference>
<dbReference type="Pfam" id="PF09265">
    <property type="entry name" value="Cytokin-bind"/>
    <property type="match status" value="1"/>
</dbReference>
<dbReference type="SUPFAM" id="SSF56176">
    <property type="entry name" value="FAD-binding/transporter-associated domain-like"/>
    <property type="match status" value="1"/>
</dbReference>
<feature type="domain" description="FAD-binding PCMH-type" evidence="6">
    <location>
        <begin position="58"/>
        <end position="226"/>
    </location>
</feature>
<dbReference type="EMBL" id="FWXV01000001">
    <property type="protein sequence ID" value="SMC53168.1"/>
    <property type="molecule type" value="Genomic_DNA"/>
</dbReference>
<dbReference type="GO" id="GO:0071949">
    <property type="term" value="F:FAD binding"/>
    <property type="evidence" value="ECO:0007669"/>
    <property type="project" value="InterPro"/>
</dbReference>
<evidence type="ECO:0000256" key="1">
    <source>
        <dbReference type="ARBA" id="ARBA00001974"/>
    </source>
</evidence>
<dbReference type="InterPro" id="IPR016169">
    <property type="entry name" value="FAD-bd_PCMH_sub2"/>
</dbReference>
<dbReference type="InterPro" id="IPR006094">
    <property type="entry name" value="Oxid_FAD_bind_N"/>
</dbReference>
<name>A0A1W1ZYN4_KIBAR</name>
<accession>A0A1W1ZYN4</accession>
<protein>
    <submittedName>
        <fullName evidence="7">FAD/FMN-containing dehydrogenase</fullName>
    </submittedName>
</protein>
<dbReference type="AlphaFoldDB" id="A0A1W1ZYN4"/>
<dbReference type="SUPFAM" id="SSF55103">
    <property type="entry name" value="FAD-linked oxidases, C-terminal domain"/>
    <property type="match status" value="1"/>
</dbReference>
<dbReference type="RefSeq" id="WP_200825400.1">
    <property type="nucleotide sequence ID" value="NZ_FWXV01000001.1"/>
</dbReference>
<dbReference type="InterPro" id="IPR016170">
    <property type="entry name" value="Cytok_DH_C_sf"/>
</dbReference>
<keyword evidence="4" id="KW-0274">FAD</keyword>
<reference evidence="7 8" key="1">
    <citation type="submission" date="2017-04" db="EMBL/GenBank/DDBJ databases">
        <authorList>
            <person name="Afonso C.L."/>
            <person name="Miller P.J."/>
            <person name="Scott M.A."/>
            <person name="Spackman E."/>
            <person name="Goraichik I."/>
            <person name="Dimitrov K.M."/>
            <person name="Suarez D.L."/>
            <person name="Swayne D.E."/>
        </authorList>
    </citation>
    <scope>NUCLEOTIDE SEQUENCE [LARGE SCALE GENOMIC DNA]</scope>
    <source>
        <strain evidence="7 8">DSM 43828</strain>
    </source>
</reference>
<dbReference type="Gene3D" id="3.40.462.10">
    <property type="entry name" value="FAD-linked oxidases, C-terminal domain"/>
    <property type="match status" value="1"/>
</dbReference>
<dbReference type="InterPro" id="IPR036318">
    <property type="entry name" value="FAD-bd_PCMH-like_sf"/>
</dbReference>
<evidence type="ECO:0000259" key="6">
    <source>
        <dbReference type="PROSITE" id="PS51387"/>
    </source>
</evidence>
<evidence type="ECO:0000256" key="4">
    <source>
        <dbReference type="ARBA" id="ARBA00022827"/>
    </source>
</evidence>
<proteinExistence type="inferred from homology"/>
<evidence type="ECO:0000256" key="2">
    <source>
        <dbReference type="ARBA" id="ARBA00005466"/>
    </source>
</evidence>
<dbReference type="Pfam" id="PF01565">
    <property type="entry name" value="FAD_binding_4"/>
    <property type="match status" value="1"/>
</dbReference>
<keyword evidence="5" id="KW-0560">Oxidoreductase</keyword>
<dbReference type="InterPro" id="IPR016167">
    <property type="entry name" value="FAD-bd_PCMH_sub1"/>
</dbReference>
<dbReference type="Gene3D" id="3.30.43.10">
    <property type="entry name" value="Uridine Diphospho-n-acetylenolpyruvylglucosamine Reductase, domain 2"/>
    <property type="match status" value="1"/>
</dbReference>
<comment type="cofactor">
    <cofactor evidence="1">
        <name>FAD</name>
        <dbReference type="ChEBI" id="CHEBI:57692"/>
    </cofactor>
</comment>
<dbReference type="Proteomes" id="UP000192674">
    <property type="component" value="Unassembled WGS sequence"/>
</dbReference>
<dbReference type="PROSITE" id="PS00862">
    <property type="entry name" value="OX2_COVAL_FAD"/>
    <property type="match status" value="1"/>
</dbReference>
<keyword evidence="3" id="KW-0285">Flavoprotein</keyword>
<sequence length="469" mass="52075">MLTRRNLLTGLGLGVLVAGFDPVGRVWAAEGPFDRVPQLDGELVFDHSGVSTDNGQYVIREPLAVLRPKSVRDIEKMIRFCRKHRIKVATRGRGHSTHGQGLVAGLLIDSRWLATIHSIDRDRADVDAGATWLDLTRAGYRHRLAPPVLTGYIGLSIGGVLSMGGVSSTNRVGLAVDHVKELEVVTGEGRAVRCSRTRNRALFDAVLAGVGQFGVITRAIVDMVPALPMVRSYVLRYADLPTFFKDLRTLLTRNEIEDVFAQWLGGVPHIFAATAFEPSSPPNDSHLLRELSGSVAQAASLDFLTYVERVDTQVDDLRKSISWDELVKPWFDVWLPGSTMERYVSEVVPSLTARDVGAGGWVLLFPIQRSKLTRPMMRVPDDDWVFLFDILTAAEKPGPDPAFAKEMLARNNRLFDRARQLGGVRYPIGSMDFGARDWAAHYGERWPEVQRAKRAYDPDRILTPGPGIF</sequence>
<dbReference type="InterPro" id="IPR016166">
    <property type="entry name" value="FAD-bd_PCMH"/>
</dbReference>
<organism evidence="7 8">
    <name type="scientific">Kibdelosporangium aridum</name>
    <dbReference type="NCBI Taxonomy" id="2030"/>
    <lineage>
        <taxon>Bacteria</taxon>
        <taxon>Bacillati</taxon>
        <taxon>Actinomycetota</taxon>
        <taxon>Actinomycetes</taxon>
        <taxon>Pseudonocardiales</taxon>
        <taxon>Pseudonocardiaceae</taxon>
        <taxon>Kibdelosporangium</taxon>
    </lineage>
</organism>
<dbReference type="GO" id="GO:0009690">
    <property type="term" value="P:cytokinin metabolic process"/>
    <property type="evidence" value="ECO:0007669"/>
    <property type="project" value="InterPro"/>
</dbReference>
<evidence type="ECO:0000313" key="8">
    <source>
        <dbReference type="Proteomes" id="UP000192674"/>
    </source>
</evidence>
<dbReference type="Gene3D" id="3.30.465.10">
    <property type="match status" value="1"/>
</dbReference>
<keyword evidence="8" id="KW-1185">Reference proteome</keyword>
<evidence type="ECO:0000313" key="7">
    <source>
        <dbReference type="EMBL" id="SMC53168.1"/>
    </source>
</evidence>